<evidence type="ECO:0000313" key="2">
    <source>
        <dbReference type="EMBL" id="WTP67152.1"/>
    </source>
</evidence>
<organism evidence="2 3">
    <name type="scientific">[Kitasatospora] papulosa</name>
    <dbReference type="NCBI Taxonomy" id="1464011"/>
    <lineage>
        <taxon>Bacteria</taxon>
        <taxon>Bacillati</taxon>
        <taxon>Actinomycetota</taxon>
        <taxon>Actinomycetes</taxon>
        <taxon>Kitasatosporales</taxon>
        <taxon>Streptomycetaceae</taxon>
        <taxon>Streptomyces</taxon>
    </lineage>
</organism>
<evidence type="ECO:0000313" key="3">
    <source>
        <dbReference type="Proteomes" id="UP001622496"/>
    </source>
</evidence>
<feature type="compositionally biased region" description="Basic and acidic residues" evidence="1">
    <location>
        <begin position="110"/>
        <end position="121"/>
    </location>
</feature>
<feature type="region of interest" description="Disordered" evidence="1">
    <location>
        <begin position="251"/>
        <end position="281"/>
    </location>
</feature>
<dbReference type="Proteomes" id="UP001622496">
    <property type="component" value="Chromosome"/>
</dbReference>
<accession>A0ABZ1K489</accession>
<protein>
    <submittedName>
        <fullName evidence="2">Uncharacterized protein</fullName>
    </submittedName>
</protein>
<dbReference type="EMBL" id="CP108135">
    <property type="protein sequence ID" value="WTP67152.1"/>
    <property type="molecule type" value="Genomic_DNA"/>
</dbReference>
<feature type="region of interest" description="Disordered" evidence="1">
    <location>
        <begin position="107"/>
        <end position="140"/>
    </location>
</feature>
<name>A0ABZ1K489_9ACTN</name>
<sequence length="281" mass="29752">MNRIPDAVAVASLETHRLIVTVPNDGPAEISSNLPGPVAASVLRQIAAHVERPGRCATAVATGRPCPVHDTPAPPRPTGLDDLLATVADQLPQDDPDRAARGLADMTTPADRHPADDEQKRQHPNPSATDPEQPAPPTLADAFANFGTKLRAALEQSAANLAALAEEQADEEEQEQPRRLLAEEEYDAVYRAAVDALGARMRHIGHHMTGDVVDATLAAVGILAPPPEPDGDTCSAMFADPTGTWWQCLDPAGHNPDEGHDAGDWTWPSTTPDAIPPRAAE</sequence>
<keyword evidence="3" id="KW-1185">Reference proteome</keyword>
<feature type="region of interest" description="Disordered" evidence="1">
    <location>
        <begin position="60"/>
        <end position="81"/>
    </location>
</feature>
<proteinExistence type="predicted"/>
<gene>
    <name evidence="2" type="ORF">OG560_17705</name>
</gene>
<dbReference type="RefSeq" id="WP_406189545.1">
    <property type="nucleotide sequence ID" value="NZ_CP108135.1"/>
</dbReference>
<evidence type="ECO:0000256" key="1">
    <source>
        <dbReference type="SAM" id="MobiDB-lite"/>
    </source>
</evidence>
<reference evidence="2 3" key="1">
    <citation type="submission" date="2022-10" db="EMBL/GenBank/DDBJ databases">
        <title>The complete genomes of actinobacterial strains from the NBC collection.</title>
        <authorList>
            <person name="Joergensen T.S."/>
            <person name="Alvarez Arevalo M."/>
            <person name="Sterndorff E.B."/>
            <person name="Faurdal D."/>
            <person name="Vuksanovic O."/>
            <person name="Mourched A.-S."/>
            <person name="Charusanti P."/>
            <person name="Shaw S."/>
            <person name="Blin K."/>
            <person name="Weber T."/>
        </authorList>
    </citation>
    <scope>NUCLEOTIDE SEQUENCE [LARGE SCALE GENOMIC DNA]</scope>
    <source>
        <strain evidence="2 3">NBC_00185</strain>
    </source>
</reference>